<dbReference type="PANTHER" id="PTHR43788:SF6">
    <property type="entry name" value="DNA HELICASE B"/>
    <property type="match status" value="1"/>
</dbReference>
<dbReference type="STRING" id="859654.BVAF_270"/>
<evidence type="ECO:0000256" key="7">
    <source>
        <dbReference type="ARBA" id="ARBA00022840"/>
    </source>
</evidence>
<comment type="miscellaneous">
    <text evidence="11">In the RecBCD complex, RecB has a slow 3'-5' helicase, an exonuclease activity and loads RecA onto ssDNA, RecD has a fast 5'-3' helicase activity, while RecC stimulates the ATPase and processivity of the RecB helicase and contributes to recognition of the Chi site.</text>
</comment>
<keyword evidence="10 11" id="KW-0413">Isomerase</keyword>
<comment type="function">
    <text evidence="11">A helicase/nuclease that prepares dsDNA breaks (DSB) for recombinational DNA repair. Binds to DSBs and unwinds DNA via a highly rapid and processive ATP-dependent bidirectional helicase activity. Unwinds dsDNA until it encounters a Chi (crossover hotspot instigator) sequence from the 3' direction. Cuts ssDNA a few nucleotides 3' to the Chi site. The properties and activities of the enzyme are changed at Chi. The Chi-altered holoenzyme produces a long 3'-ssDNA overhang and facilitates RecA-binding to the ssDNA for homologous DNA recombination and repair. Holoenzyme degrades any linearized DNA that is unable to undergo homologous recombination. In the holoenzyme this subunit has ssDNA-dependent ATPase and 5'-3' helicase activity. When added to pre-assembled RecBC greatly stimulates nuclease activity and augments holoenzyme processivity. Negatively regulates the RecA-loading ability of RecBCD.</text>
</comment>
<feature type="domain" description="RecBCD enzyme subunit RecD N-terminal" evidence="13">
    <location>
        <begin position="13"/>
        <end position="130"/>
    </location>
</feature>
<dbReference type="SUPFAM" id="SSF52540">
    <property type="entry name" value="P-loop containing nucleoside triphosphate hydrolases"/>
    <property type="match status" value="2"/>
</dbReference>
<gene>
    <name evidence="11 14" type="primary">recD</name>
    <name evidence="14" type="ordered locus">BVAF_270</name>
</gene>
<accession>E8Q652</accession>
<comment type="subunit">
    <text evidence="11">Heterotrimer of RecB, RecC and RecD. All subunits contribute to DNA-binding.</text>
</comment>
<dbReference type="GO" id="GO:0043139">
    <property type="term" value="F:5'-3' DNA helicase activity"/>
    <property type="evidence" value="ECO:0007669"/>
    <property type="project" value="UniProtKB-UniRule"/>
</dbReference>
<organism evidence="14 15">
    <name type="scientific">Blochmanniella vafra (strain BVAF)</name>
    <dbReference type="NCBI Taxonomy" id="859654"/>
    <lineage>
        <taxon>Bacteria</taxon>
        <taxon>Pseudomonadati</taxon>
        <taxon>Pseudomonadota</taxon>
        <taxon>Gammaproteobacteria</taxon>
        <taxon>Enterobacterales</taxon>
        <taxon>Enterobacteriaceae</taxon>
        <taxon>ant endosymbionts</taxon>
        <taxon>Candidatus Blochmanniella</taxon>
    </lineage>
</organism>
<dbReference type="GO" id="GO:0017116">
    <property type="term" value="F:single-stranded DNA helicase activity"/>
    <property type="evidence" value="ECO:0007669"/>
    <property type="project" value="TreeGrafter"/>
</dbReference>
<dbReference type="OrthoDB" id="9803432at2"/>
<evidence type="ECO:0000259" key="13">
    <source>
        <dbReference type="Pfam" id="PF21185"/>
    </source>
</evidence>
<keyword evidence="9 11" id="KW-0234">DNA repair</keyword>
<dbReference type="KEGG" id="bva:BVAF_270"/>
<name>E8Q652_BLOVB</name>
<evidence type="ECO:0000313" key="15">
    <source>
        <dbReference type="Proteomes" id="UP000007464"/>
    </source>
</evidence>
<evidence type="ECO:0000256" key="8">
    <source>
        <dbReference type="ARBA" id="ARBA00023125"/>
    </source>
</evidence>
<keyword evidence="15" id="KW-1185">Reference proteome</keyword>
<evidence type="ECO:0000259" key="12">
    <source>
        <dbReference type="Pfam" id="PF13538"/>
    </source>
</evidence>
<dbReference type="GO" id="GO:0005524">
    <property type="term" value="F:ATP binding"/>
    <property type="evidence" value="ECO:0007669"/>
    <property type="project" value="UniProtKB-UniRule"/>
</dbReference>
<dbReference type="Gene3D" id="3.40.50.300">
    <property type="entry name" value="P-loop containing nucleotide triphosphate hydrolases"/>
    <property type="match status" value="3"/>
</dbReference>
<evidence type="ECO:0000256" key="4">
    <source>
        <dbReference type="ARBA" id="ARBA00022801"/>
    </source>
</evidence>
<dbReference type="AlphaFoldDB" id="E8Q652"/>
<keyword evidence="3 11" id="KW-0227">DNA damage</keyword>
<dbReference type="EC" id="5.6.2.3" evidence="11"/>
<protein>
    <recommendedName>
        <fullName evidence="11">RecBCD enzyme subunit RecD</fullName>
        <ecNumber evidence="11">5.6.2.3</ecNumber>
    </recommendedName>
    <alternativeName>
        <fullName evidence="11">DNA 5'-3' helicase subunit RecD</fullName>
    </alternativeName>
    <alternativeName>
        <fullName evidence="11">Exonuclease V subunit RecD</fullName>
        <shortName evidence="11">ExoV subunit RecD</shortName>
    </alternativeName>
    <alternativeName>
        <fullName evidence="11">Helicase/nuclease RecBCD subunit RecD</fullName>
    </alternativeName>
</protein>
<evidence type="ECO:0000256" key="3">
    <source>
        <dbReference type="ARBA" id="ARBA00022763"/>
    </source>
</evidence>
<dbReference type="NCBIfam" id="TIGR01447">
    <property type="entry name" value="recD"/>
    <property type="match status" value="1"/>
</dbReference>
<proteinExistence type="inferred from homology"/>
<comment type="catalytic activity">
    <reaction evidence="11">
        <text>ATP + H2O = ADP + phosphate + H(+)</text>
        <dbReference type="Rhea" id="RHEA:13065"/>
        <dbReference type="ChEBI" id="CHEBI:15377"/>
        <dbReference type="ChEBI" id="CHEBI:15378"/>
        <dbReference type="ChEBI" id="CHEBI:30616"/>
        <dbReference type="ChEBI" id="CHEBI:43474"/>
        <dbReference type="ChEBI" id="CHEBI:456216"/>
        <dbReference type="EC" id="5.6.2.3"/>
    </reaction>
</comment>
<keyword evidence="5 11" id="KW-0347">Helicase</keyword>
<keyword evidence="6 11" id="KW-0269">Exonuclease</keyword>
<keyword evidence="1 11" id="KW-0540">Nuclease</keyword>
<dbReference type="EMBL" id="CP002189">
    <property type="protein sequence ID" value="ADV33668.1"/>
    <property type="molecule type" value="Genomic_DNA"/>
</dbReference>
<dbReference type="GO" id="GO:0008854">
    <property type="term" value="F:exodeoxyribonuclease V activity"/>
    <property type="evidence" value="ECO:0007669"/>
    <property type="project" value="InterPro"/>
</dbReference>
<evidence type="ECO:0000256" key="1">
    <source>
        <dbReference type="ARBA" id="ARBA00022722"/>
    </source>
</evidence>
<dbReference type="GO" id="GO:0000724">
    <property type="term" value="P:double-strand break repair via homologous recombination"/>
    <property type="evidence" value="ECO:0007669"/>
    <property type="project" value="UniProtKB-UniRule"/>
</dbReference>
<dbReference type="InterPro" id="IPR027417">
    <property type="entry name" value="P-loop_NTPase"/>
</dbReference>
<dbReference type="Gene3D" id="1.10.10.1020">
    <property type="entry name" value="RecBCD complex, subunit RecD, N-terminal domain"/>
    <property type="match status" value="1"/>
</dbReference>
<feature type="binding site" evidence="11">
    <location>
        <begin position="196"/>
        <end position="203"/>
    </location>
    <ligand>
        <name>ATP</name>
        <dbReference type="ChEBI" id="CHEBI:30616"/>
    </ligand>
</feature>
<reference evidence="14 15" key="1">
    <citation type="journal article" date="2010" name="BMC Genomics">
        <title>Unprecedented loss of ammonia assimilation capability in a urease-encoding bacterial mutualist.</title>
        <authorList>
            <person name="Williams L.E."/>
            <person name="Wernegreen J.J."/>
        </authorList>
    </citation>
    <scope>NUCLEOTIDE SEQUENCE [LARGE SCALE GENOMIC DNA]</scope>
    <source>
        <strain evidence="14 15">BVAF</strain>
    </source>
</reference>
<dbReference type="HAMAP" id="MF_01487">
    <property type="entry name" value="RecD"/>
    <property type="match status" value="1"/>
</dbReference>
<keyword evidence="7 11" id="KW-0067">ATP-binding</keyword>
<dbReference type="InterPro" id="IPR027785">
    <property type="entry name" value="UvrD-like_helicase_C"/>
</dbReference>
<dbReference type="Pfam" id="PF13538">
    <property type="entry name" value="UvrD_C_2"/>
    <property type="match status" value="1"/>
</dbReference>
<keyword evidence="8 11" id="KW-0238">DNA-binding</keyword>
<dbReference type="Pfam" id="PF13245">
    <property type="entry name" value="AAA_19"/>
    <property type="match status" value="1"/>
</dbReference>
<dbReference type="HOGENOM" id="CLU_007524_1_2_6"/>
<dbReference type="InterPro" id="IPR049550">
    <property type="entry name" value="RecD_N"/>
</dbReference>
<dbReference type="InterPro" id="IPR006344">
    <property type="entry name" value="RecD"/>
</dbReference>
<dbReference type="InterPro" id="IPR050534">
    <property type="entry name" value="Coronavir_polyprotein_1ab"/>
</dbReference>
<dbReference type="GO" id="GO:0016887">
    <property type="term" value="F:ATP hydrolysis activity"/>
    <property type="evidence" value="ECO:0007669"/>
    <property type="project" value="RHEA"/>
</dbReference>
<evidence type="ECO:0000256" key="2">
    <source>
        <dbReference type="ARBA" id="ARBA00022741"/>
    </source>
</evidence>
<dbReference type="GO" id="GO:0009338">
    <property type="term" value="C:exodeoxyribonuclease V complex"/>
    <property type="evidence" value="ECO:0007669"/>
    <property type="project" value="InterPro"/>
</dbReference>
<keyword evidence="4 11" id="KW-0378">Hydrolase</keyword>
<dbReference type="PANTHER" id="PTHR43788">
    <property type="entry name" value="DNA2/NAM7 HELICASE FAMILY MEMBER"/>
    <property type="match status" value="1"/>
</dbReference>
<dbReference type="GO" id="GO:0003677">
    <property type="term" value="F:DNA binding"/>
    <property type="evidence" value="ECO:0007669"/>
    <property type="project" value="UniProtKB-UniRule"/>
</dbReference>
<dbReference type="RefSeq" id="WP_013516593.1">
    <property type="nucleotide sequence ID" value="NC_014909.2"/>
</dbReference>
<dbReference type="InterPro" id="IPR041851">
    <property type="entry name" value="RecD_N_sf"/>
</dbReference>
<sequence>MKNLSKQKSPVKLWNPLDLQFAKILITSVFNSKTHHINNITNIEKTVLLLASTYLSAYVRLGHTCLPIHILTSDKLHQHYYPPLLLSNFKILQEIKKLSIDDWQEILLSLSAVGNGSYTSPLVLDNNHLYLYRIWQDECTIAKFFNSSYNHFNRYPSTKIIHIIQQLFPETSSKQVNWHKIATILSFIHSRVLISGGPGTGKTSTIAKIITALLLYDHNLRIKMIAPTGKSASILTYSCNNKLNNFNQLNGFFKYKLELKATTVHSVIEHFFIQQKTLTNYSNTLDIDYLIIDESSMLSVSMLSQLIKILPIHVTVIFSGDHHQLYSIEPGSIFRDVCQFSNFQYSIKRQKELIQLTQYPDNIFSNANLNSAKNCFYNNISDGICILNQNYRFNKNSGIGQLSSAINLGDYTRTLSILNSKKYTDLSYIHLKNEKDYITMIKRCSNKYYHYLKNLQYKKIFSINTLKIFDQYRILCAFKHGIFGVIKLNYFIEQTLTQCGLITLNKSNNYIGRPIIILHNEPSLELCNGDTGILLPDAQNHLSAYFLLPNNEIKIIKINQLPAHETCFAMTIHKAQGSSFLNTDIILPNEHSTILTRELLYTAVTRAQLKLTLYATDNVLIRTVSAATQRYSGLFNRIKKACIHY</sequence>
<feature type="domain" description="UvrD-like helicase C-terminal" evidence="12">
    <location>
        <begin position="567"/>
        <end position="614"/>
    </location>
</feature>
<evidence type="ECO:0000256" key="6">
    <source>
        <dbReference type="ARBA" id="ARBA00022839"/>
    </source>
</evidence>
<evidence type="ECO:0000313" key="14">
    <source>
        <dbReference type="EMBL" id="ADV33668.1"/>
    </source>
</evidence>
<keyword evidence="2 11" id="KW-0547">Nucleotide-binding</keyword>
<dbReference type="Pfam" id="PF21185">
    <property type="entry name" value="RecD_N"/>
    <property type="match status" value="1"/>
</dbReference>
<dbReference type="CDD" id="cd18809">
    <property type="entry name" value="SF1_C_RecD"/>
    <property type="match status" value="1"/>
</dbReference>
<evidence type="ECO:0000256" key="9">
    <source>
        <dbReference type="ARBA" id="ARBA00023204"/>
    </source>
</evidence>
<comment type="similarity">
    <text evidence="11">Belongs to the RecD family.</text>
</comment>
<evidence type="ECO:0000256" key="10">
    <source>
        <dbReference type="ARBA" id="ARBA00023235"/>
    </source>
</evidence>
<dbReference type="Proteomes" id="UP000007464">
    <property type="component" value="Chromosome"/>
</dbReference>
<evidence type="ECO:0000256" key="11">
    <source>
        <dbReference type="HAMAP-Rule" id="MF_01487"/>
    </source>
</evidence>
<evidence type="ECO:0000256" key="5">
    <source>
        <dbReference type="ARBA" id="ARBA00022806"/>
    </source>
</evidence>